<protein>
    <recommendedName>
        <fullName evidence="1">F-box domain-containing protein</fullName>
    </recommendedName>
</protein>
<dbReference type="OrthoDB" id="3145038at2759"/>
<keyword evidence="3" id="KW-1185">Reference proteome</keyword>
<dbReference type="EMBL" id="KL142413">
    <property type="protein sequence ID" value="KDR67671.1"/>
    <property type="molecule type" value="Genomic_DNA"/>
</dbReference>
<dbReference type="HOGENOM" id="CLU_449795_0_0_1"/>
<dbReference type="CDD" id="cd09917">
    <property type="entry name" value="F-box_SF"/>
    <property type="match status" value="1"/>
</dbReference>
<organism evidence="2 3">
    <name type="scientific">Galerina marginata (strain CBS 339.88)</name>
    <dbReference type="NCBI Taxonomy" id="685588"/>
    <lineage>
        <taxon>Eukaryota</taxon>
        <taxon>Fungi</taxon>
        <taxon>Dikarya</taxon>
        <taxon>Basidiomycota</taxon>
        <taxon>Agaricomycotina</taxon>
        <taxon>Agaricomycetes</taxon>
        <taxon>Agaricomycetidae</taxon>
        <taxon>Agaricales</taxon>
        <taxon>Agaricineae</taxon>
        <taxon>Strophariaceae</taxon>
        <taxon>Galerina</taxon>
    </lineage>
</organism>
<dbReference type="Proteomes" id="UP000027222">
    <property type="component" value="Unassembled WGS sequence"/>
</dbReference>
<dbReference type="Pfam" id="PF12937">
    <property type="entry name" value="F-box-like"/>
    <property type="match status" value="1"/>
</dbReference>
<evidence type="ECO:0000313" key="2">
    <source>
        <dbReference type="EMBL" id="KDR67671.1"/>
    </source>
</evidence>
<reference evidence="3" key="1">
    <citation type="journal article" date="2014" name="Proc. Natl. Acad. Sci. U.S.A.">
        <title>Extensive sampling of basidiomycete genomes demonstrates inadequacy of the white-rot/brown-rot paradigm for wood decay fungi.</title>
        <authorList>
            <person name="Riley R."/>
            <person name="Salamov A.A."/>
            <person name="Brown D.W."/>
            <person name="Nagy L.G."/>
            <person name="Floudas D."/>
            <person name="Held B.W."/>
            <person name="Levasseur A."/>
            <person name="Lombard V."/>
            <person name="Morin E."/>
            <person name="Otillar R."/>
            <person name="Lindquist E.A."/>
            <person name="Sun H."/>
            <person name="LaButti K.M."/>
            <person name="Schmutz J."/>
            <person name="Jabbour D."/>
            <person name="Luo H."/>
            <person name="Baker S.E."/>
            <person name="Pisabarro A.G."/>
            <person name="Walton J.D."/>
            <person name="Blanchette R.A."/>
            <person name="Henrissat B."/>
            <person name="Martin F."/>
            <person name="Cullen D."/>
            <person name="Hibbett D.S."/>
            <person name="Grigoriev I.V."/>
        </authorList>
    </citation>
    <scope>NUCLEOTIDE SEQUENCE [LARGE SCALE GENOMIC DNA]</scope>
    <source>
        <strain evidence="3">CBS 339.88</strain>
    </source>
</reference>
<dbReference type="InterPro" id="IPR001810">
    <property type="entry name" value="F-box_dom"/>
</dbReference>
<sequence>MPCRTLADLPLDIHSNILGFLHPTDIIATGQSCKSLHFVCSMRSIWIGALRSTISTNFIFGPFHAPNLMTLDELQHAATAPARMVRLLEGRQRKKNYENRKIHCLYSTVVPLYRTDECDGDFELDIQKIFLVPGGRYVVATSSARLMVIDLKRFFNSSGDDPAEYVVSLQFRPNSNDIKVGQAPDKPSNLRIVVPEVRNNSLMYSVTVFEYDSSTHELSILRRFLLPSDLGERRLVSCLVNNLFVFVARQVSIVYVWDFVRDLYVSWKFDAEGRISNVMVSANKVILLSKHSVDIWNMPPLFAPKHEVMHSTPTPSSSIANVVSITDISHIAYESSDTLLDDTGNSLFSIHAVDTSDIRCIDGWYTGAGHPPIFDIFLYQRAHLWKDVAFRHHLCFPGHADISTFPGDLEGQPPHLQLFDFYPFMDSEQMTFQPYRSVDRLIVMHWYYRGVYYLLSTSSPGPEALSLPRQNPPAAPLGADLNPNSHLLYTDSSKIFELPITPVRIAHGTTRAFCFDPPSGRLCRPARDGRSLVIQDFLPLPPSLEEKYYATQREFVGNRLSWEAREAKMRQWMKERKKSVLVEDVSDDETFYDQLPEEDHESDSDY</sequence>
<dbReference type="AlphaFoldDB" id="A0A067S9Z5"/>
<evidence type="ECO:0000313" key="3">
    <source>
        <dbReference type="Proteomes" id="UP000027222"/>
    </source>
</evidence>
<gene>
    <name evidence="2" type="ORF">GALMADRAFT_161465</name>
</gene>
<name>A0A067S9Z5_GALM3</name>
<proteinExistence type="predicted"/>
<accession>A0A067S9Z5</accession>
<evidence type="ECO:0000259" key="1">
    <source>
        <dbReference type="Pfam" id="PF12937"/>
    </source>
</evidence>
<feature type="domain" description="F-box" evidence="1">
    <location>
        <begin position="6"/>
        <end position="46"/>
    </location>
</feature>
<dbReference type="SUPFAM" id="SSF81383">
    <property type="entry name" value="F-box domain"/>
    <property type="match status" value="1"/>
</dbReference>
<dbReference type="InterPro" id="IPR036047">
    <property type="entry name" value="F-box-like_dom_sf"/>
</dbReference>